<gene>
    <name evidence="2" type="ORF">HAND1043_LOCUS22948</name>
</gene>
<organism evidence="2">
    <name type="scientific">Hemiselmis andersenii</name>
    <name type="common">Cryptophyte alga</name>
    <dbReference type="NCBI Taxonomy" id="464988"/>
    <lineage>
        <taxon>Eukaryota</taxon>
        <taxon>Cryptophyceae</taxon>
        <taxon>Cryptomonadales</taxon>
        <taxon>Hemiselmidaceae</taxon>
        <taxon>Hemiselmis</taxon>
    </lineage>
</organism>
<evidence type="ECO:0000313" key="2">
    <source>
        <dbReference type="EMBL" id="CAD8756439.1"/>
    </source>
</evidence>
<sequence>MGCGSSSHSHTDHLNMELNNAARNTDYAPEIYRLVAEGADLASTNGGKWRHTPLHQACFHNRPAVVEALLSLGAYEKSAHLESNPCGRGGTGTPMDLASPHPHIQGMLRRYAESRGNAAPASGLLPPGAAAANQNTAAPGQSQGESVVVRLAGFAGYNERLNGSYIPMEGNMVNSRPTYTHTSTIGVGANMDWCRMWFAGGAWRIGHFSWVYSDPMRCIAMCRTEAMNPNEIPDGQGVWLEHPGRASNKDHSNKDKDFRLITGVRIASAGAPAAAPSGQSLRGEAPAGTGGGAAAGHQQNPVAQGPPGGDNRGGDVVPGLGKAGTHRSLVVSIAELVAGSNGRVMDAEAKQMEGSKLKEELRNIDKRLSKAETLFLLFIPVQEARDTLLKGVHADVESGVRMLRWDHQSVSDLLERTSRFDSEFFRALSYILSGVDEPDPGQSVRLGFMVCMALEEDMTQADDVQSEPKAGLPDRQGAVRVIKGSLCKRIGKREGDESFRLFDMESECKLGVVLSKASAQSKGFLTATELNSIISAVETCKAVDASMDKFTGELKDLRTGRPEEAATGLQDYMCVESEALYMGVSKGVAGIEEEANAFGGEVAELVHYIVHEKASEKKYPNGVRDAGRSGTVLSDFTQHPNAVAAGLSDANVVAMRLYTTAAYTHMNGPLRDTKRQAEGKPCPLPVATWFAQEGIKKMRKLRAKQAASDGNNRGTQPVLWRGMRNIQVTNDFLGLGGTELAFMSTTSDVNIAVSYSLSSSCLLFKVNADTFMQVGAELDWLSAFPSECEVLYPPLTYLSPTGEQQEVVVERPSEVPGAESLKVKVTVVEVEPHMS</sequence>
<dbReference type="SUPFAM" id="SSF56399">
    <property type="entry name" value="ADP-ribosylation"/>
    <property type="match status" value="1"/>
</dbReference>
<name>A0A6U4VIJ4_HEMAN</name>
<dbReference type="AlphaFoldDB" id="A0A6U4VIJ4"/>
<feature type="region of interest" description="Disordered" evidence="1">
    <location>
        <begin position="271"/>
        <end position="321"/>
    </location>
</feature>
<dbReference type="EMBL" id="HBFK01037876">
    <property type="protein sequence ID" value="CAD8756439.1"/>
    <property type="molecule type" value="Transcribed_RNA"/>
</dbReference>
<dbReference type="InterPro" id="IPR036770">
    <property type="entry name" value="Ankyrin_rpt-contain_sf"/>
</dbReference>
<protein>
    <submittedName>
        <fullName evidence="2">Uncharacterized protein</fullName>
    </submittedName>
</protein>
<dbReference type="PROSITE" id="PS51996">
    <property type="entry name" value="TR_MART"/>
    <property type="match status" value="1"/>
</dbReference>
<dbReference type="Gene3D" id="1.25.40.20">
    <property type="entry name" value="Ankyrin repeat-containing domain"/>
    <property type="match status" value="1"/>
</dbReference>
<dbReference type="Gene3D" id="3.90.176.10">
    <property type="entry name" value="Toxin ADP-ribosyltransferase, Chain A, domain 1"/>
    <property type="match status" value="1"/>
</dbReference>
<reference evidence="2" key="1">
    <citation type="submission" date="2021-01" db="EMBL/GenBank/DDBJ databases">
        <authorList>
            <person name="Corre E."/>
            <person name="Pelletier E."/>
            <person name="Niang G."/>
            <person name="Scheremetjew M."/>
            <person name="Finn R."/>
            <person name="Kale V."/>
            <person name="Holt S."/>
            <person name="Cochrane G."/>
            <person name="Meng A."/>
            <person name="Brown T."/>
            <person name="Cohen L."/>
        </authorList>
    </citation>
    <scope>NUCLEOTIDE SEQUENCE</scope>
    <source>
        <strain evidence="2">CCMP441</strain>
    </source>
</reference>
<evidence type="ECO:0000256" key="1">
    <source>
        <dbReference type="SAM" id="MobiDB-lite"/>
    </source>
</evidence>
<feature type="compositionally biased region" description="Low complexity" evidence="1">
    <location>
        <begin position="117"/>
        <end position="141"/>
    </location>
</feature>
<accession>A0A6U4VIJ4</accession>
<feature type="region of interest" description="Disordered" evidence="1">
    <location>
        <begin position="117"/>
        <end position="143"/>
    </location>
</feature>
<proteinExistence type="predicted"/>
<feature type="compositionally biased region" description="Low complexity" evidence="1">
    <location>
        <begin position="271"/>
        <end position="287"/>
    </location>
</feature>
<dbReference type="SUPFAM" id="SSF48403">
    <property type="entry name" value="Ankyrin repeat"/>
    <property type="match status" value="1"/>
</dbReference>